<evidence type="ECO:0000256" key="1">
    <source>
        <dbReference type="SAM" id="Phobius"/>
    </source>
</evidence>
<keyword evidence="1" id="KW-0812">Transmembrane</keyword>
<proteinExistence type="predicted"/>
<organism evidence="2 3">
    <name type="scientific">Gallibacterium genomosp. 2</name>
    <dbReference type="NCBI Taxonomy" id="155517"/>
    <lineage>
        <taxon>Bacteria</taxon>
        <taxon>Pseudomonadati</taxon>
        <taxon>Pseudomonadota</taxon>
        <taxon>Gammaproteobacteria</taxon>
        <taxon>Pasteurellales</taxon>
        <taxon>Pasteurellaceae</taxon>
        <taxon>Gallibacterium</taxon>
    </lineage>
</organism>
<name>A0A0A2XG24_9PAST</name>
<gene>
    <name evidence="2" type="ORF">P375_11430</name>
</gene>
<comment type="caution">
    <text evidence="2">The sequence shown here is derived from an EMBL/GenBank/DDBJ whole genome shotgun (WGS) entry which is preliminary data.</text>
</comment>
<evidence type="ECO:0000313" key="3">
    <source>
        <dbReference type="Proteomes" id="UP000030418"/>
    </source>
</evidence>
<sequence length="246" mass="28114">MPINFFRIFQESGYFVRNRYPIVITFTVLFALNSLVFQLIVNSYGGLEKLLSTPTLIPSSLVFAAFINLFLTLLFTVWFILTVDQILTNRISDMFLYLGEALKKVFGFAGYNIILLLAFFPMFMGLSALTISNDVTTLVISAIVSFVISGYFLTKVALLPFAYLLEPEKQGLGKLYQLINQRRQWKAILGYLFLVYVLPMMVSNQLILLLGKNLVVVSTILTAFINLFSLIFAYRFYRVFMKKVSL</sequence>
<evidence type="ECO:0000313" key="2">
    <source>
        <dbReference type="EMBL" id="KGQ29972.1"/>
    </source>
</evidence>
<accession>A0A0A2XG24</accession>
<dbReference type="AlphaFoldDB" id="A0A0A2XG24"/>
<feature type="transmembrane region" description="Helical" evidence="1">
    <location>
        <begin position="61"/>
        <end position="84"/>
    </location>
</feature>
<evidence type="ECO:0008006" key="4">
    <source>
        <dbReference type="Google" id="ProtNLM"/>
    </source>
</evidence>
<keyword evidence="3" id="KW-1185">Reference proteome</keyword>
<keyword evidence="1" id="KW-1133">Transmembrane helix</keyword>
<keyword evidence="1" id="KW-0472">Membrane</keyword>
<dbReference type="EMBL" id="JPXY01000062">
    <property type="protein sequence ID" value="KGQ29972.1"/>
    <property type="molecule type" value="Genomic_DNA"/>
</dbReference>
<feature type="transmembrane region" description="Helical" evidence="1">
    <location>
        <begin position="105"/>
        <end position="126"/>
    </location>
</feature>
<feature type="transmembrane region" description="Helical" evidence="1">
    <location>
        <begin position="138"/>
        <end position="165"/>
    </location>
</feature>
<dbReference type="Proteomes" id="UP000030418">
    <property type="component" value="Unassembled WGS sequence"/>
</dbReference>
<feature type="transmembrane region" description="Helical" evidence="1">
    <location>
        <begin position="20"/>
        <end position="41"/>
    </location>
</feature>
<feature type="transmembrane region" description="Helical" evidence="1">
    <location>
        <begin position="214"/>
        <end position="237"/>
    </location>
</feature>
<feature type="transmembrane region" description="Helical" evidence="1">
    <location>
        <begin position="185"/>
        <end position="202"/>
    </location>
</feature>
<protein>
    <recommendedName>
        <fullName evidence="4">Intracellular septation protein A</fullName>
    </recommendedName>
</protein>
<dbReference type="RefSeq" id="WP_039137082.1">
    <property type="nucleotide sequence ID" value="NZ_JPXY01000062.1"/>
</dbReference>
<reference evidence="2 3" key="1">
    <citation type="submission" date="2014-08" db="EMBL/GenBank/DDBJ databases">
        <title>Chaperone-usher fimbriae in a diverse selection of Gallibacterium genomes.</title>
        <authorList>
            <person name="Kudirkiene E."/>
            <person name="Bager R.J."/>
            <person name="Johnson T.J."/>
            <person name="Bojesen A.M."/>
        </authorList>
    </citation>
    <scope>NUCLEOTIDE SEQUENCE [LARGE SCALE GENOMIC DNA]</scope>
    <source>
        <strain evidence="2 3">CCM5976</strain>
    </source>
</reference>